<accession>A0A518HTV2</accession>
<evidence type="ECO:0000313" key="5">
    <source>
        <dbReference type="Proteomes" id="UP000319004"/>
    </source>
</evidence>
<keyword evidence="4" id="KW-0378">Hydrolase</keyword>
<protein>
    <submittedName>
        <fullName evidence="4">Extracellular serine protease</fullName>
        <ecNumber evidence="4">3.4.21.-</ecNumber>
    </submittedName>
</protein>
<dbReference type="Pfam" id="PF20009">
    <property type="entry name" value="GEVED"/>
    <property type="match status" value="1"/>
</dbReference>
<gene>
    <name evidence="4" type="ORF">Enr13x_41070</name>
</gene>
<keyword evidence="4" id="KW-0645">Protease</keyword>
<dbReference type="Pfam" id="PF12951">
    <property type="entry name" value="PATR"/>
    <property type="match status" value="2"/>
</dbReference>
<proteinExistence type="predicted"/>
<dbReference type="SUPFAM" id="SSF51126">
    <property type="entry name" value="Pectin lyase-like"/>
    <property type="match status" value="1"/>
</dbReference>
<dbReference type="EMBL" id="CP037423">
    <property type="protein sequence ID" value="QDV44244.1"/>
    <property type="molecule type" value="Genomic_DNA"/>
</dbReference>
<dbReference type="KEGG" id="snep:Enr13x_41070"/>
<dbReference type="InterPro" id="IPR013425">
    <property type="entry name" value="Autotrns_rpt"/>
</dbReference>
<keyword evidence="1" id="KW-0732">Signal</keyword>
<dbReference type="NCBIfam" id="TIGR02601">
    <property type="entry name" value="autotrns_rpt"/>
    <property type="match status" value="1"/>
</dbReference>
<evidence type="ECO:0000313" key="4">
    <source>
        <dbReference type="EMBL" id="QDV44244.1"/>
    </source>
</evidence>
<reference evidence="4 5" key="1">
    <citation type="submission" date="2019-03" db="EMBL/GenBank/DDBJ databases">
        <title>Deep-cultivation of Planctomycetes and their phenomic and genomic characterization uncovers novel biology.</title>
        <authorList>
            <person name="Wiegand S."/>
            <person name="Jogler M."/>
            <person name="Boedeker C."/>
            <person name="Pinto D."/>
            <person name="Vollmers J."/>
            <person name="Rivas-Marin E."/>
            <person name="Kohn T."/>
            <person name="Peeters S.H."/>
            <person name="Heuer A."/>
            <person name="Rast P."/>
            <person name="Oberbeckmann S."/>
            <person name="Bunk B."/>
            <person name="Jeske O."/>
            <person name="Meyerdierks A."/>
            <person name="Storesund J.E."/>
            <person name="Kallscheuer N."/>
            <person name="Luecker S."/>
            <person name="Lage O.M."/>
            <person name="Pohl T."/>
            <person name="Merkel B.J."/>
            <person name="Hornburger P."/>
            <person name="Mueller R.-W."/>
            <person name="Bruemmer F."/>
            <person name="Labrenz M."/>
            <person name="Spormann A.M."/>
            <person name="Op den Camp H."/>
            <person name="Overmann J."/>
            <person name="Amann R."/>
            <person name="Jetten M.S.M."/>
            <person name="Mascher T."/>
            <person name="Medema M.H."/>
            <person name="Devos D.P."/>
            <person name="Kaster A.-K."/>
            <person name="Ovreas L."/>
            <person name="Rohde M."/>
            <person name="Galperin M.Y."/>
            <person name="Jogler C."/>
        </authorList>
    </citation>
    <scope>NUCLEOTIDE SEQUENCE [LARGE SCALE GENOMIC DNA]</scope>
    <source>
        <strain evidence="4 5">Enr13</strain>
    </source>
</reference>
<feature type="region of interest" description="Disordered" evidence="2">
    <location>
        <begin position="1"/>
        <end position="25"/>
    </location>
</feature>
<evidence type="ECO:0000256" key="2">
    <source>
        <dbReference type="SAM" id="MobiDB-lite"/>
    </source>
</evidence>
<dbReference type="GO" id="GO:0008233">
    <property type="term" value="F:peptidase activity"/>
    <property type="evidence" value="ECO:0007669"/>
    <property type="project" value="UniProtKB-KW"/>
</dbReference>
<dbReference type="Proteomes" id="UP000319004">
    <property type="component" value="Chromosome"/>
</dbReference>
<evidence type="ECO:0000256" key="1">
    <source>
        <dbReference type="ARBA" id="ARBA00022729"/>
    </source>
</evidence>
<name>A0A518HTV2_9BACT</name>
<dbReference type="GO" id="GO:0000272">
    <property type="term" value="P:polysaccharide catabolic process"/>
    <property type="evidence" value="ECO:0007669"/>
    <property type="project" value="InterPro"/>
</dbReference>
<feature type="compositionally biased region" description="Basic residues" evidence="2">
    <location>
        <begin position="8"/>
        <end position="20"/>
    </location>
</feature>
<dbReference type="InterPro" id="IPR011050">
    <property type="entry name" value="Pectin_lyase_fold/virulence"/>
</dbReference>
<sequence length="1324" mass="137732">MSHPYRWASRRLSRRAKSNRRNTASRPVRLRRFQLLESRVVLDATLMLEPDAFSDSPSPPAVFGDLAEDPLPVSAEAAYTASSLAELRALGTTVNASTVTLSTSGGDPHPVTGVVTPGVYWINGDHIADPANSEPIFLELGGSNNTYDLTGTSINLDTRKLDGFGRRLGHDSGVRVVKVSGDGNTVTGLQVTGHDLAMDTDPNAQRHADWAAVYIQMTGSGNTVDGVNVLTRGSTPYGYGDVFGKGARKDPQGWPPGPALDENGDPVGDGVGLPWIAHRKTSAFQVIDAVNAVVNDMHLDVKTYGHGFFVQGTSDNTTLTNSTVTGELFSSNDVIATDLYQDYGFTSHGNVLAPDMMISGAEDGVRMYSGPTGLTVNNVVVTNMRTGFSVALGRGTMTLDNVEAYGTENAFNFKTNTTITNAKGDITHGPLLYTPYDSSRDSSIEVELVGGVPEGVDWAVAYVAGNNIDVTIDSDVPAGALPEDSLVRFGQVFSTNWRDTKHPTGPDDGASTYDYINSTFHNNTNQMMVLGIEVTGNQGSSQAGVISNGKDNQYDGVTVVLNDSRLLVQHVNGLGNNGTAADGTLESNASIVADGGTLEIQPGIRITNEKLTISGDGVDGKGALYSEGSANSGTRFGSSNNGDESTLFLDGDASIGVGVQGNQLLVGRIQGTGTLTKLGAGKLSMEKSSTFDGSLVVAEGHVTGRTGVVHRELTVAAAASISAISNNTFNTQGDVLVDGLMDLNSRTGASMLPGKVGRLLGSGQVVSTNPFEGAGARLEIAFGSDDAIFSGQIATAVSLVKSDTGTQTLAGNNTYAGTTTVNGGVLQIDGAHTGGGDYTVNAGGTLGGNGTIGSAVIVNAGGHLAPGASAGTLSVDDLTLSPDAHFDVELGGTTAGSGYDRLLASSATLGGVLSVSLLDLGDGMFQPLPTDTFTVLVSEASLSGAFDNVASGQRLETLGGEGTFRVTYGGPANTVVLSDYQLVPYDYGDAPASYGTLVGDDGARHRGTGPRLGETRDLETDGQPSADADGDGSDEDGVLFGNIGIGNPMAGVNIDLQNADNAKVDAWIDFDRDGIWQADEQILADAPVIAGLQTLNYDLPAAAPTGQTVARVRLSSNGGLQPVGSADDGEVEDYVVMIGEAVDPAVESVVINQGQSQRSRVSELTVTFNTDVTAATDAFSVRNRSTHELVNLALSSEVQDGKTVATLTFLPGPSVVNAVEGRHTLDDGNYELVVTGALIDAGGRTMNHNHPFGDQAADSFFRYYGDTDGDRDVDGQDYGRFGATFLRPSSDPAFDPALDADGDLDVDGQDYGRFGQRFSKRLGF</sequence>
<feature type="region of interest" description="Disordered" evidence="2">
    <location>
        <begin position="998"/>
        <end position="1034"/>
    </location>
</feature>
<dbReference type="InterPro" id="IPR036439">
    <property type="entry name" value="Dockerin_dom_sf"/>
</dbReference>
<organism evidence="4 5">
    <name type="scientific">Stieleria neptunia</name>
    <dbReference type="NCBI Taxonomy" id="2527979"/>
    <lineage>
        <taxon>Bacteria</taxon>
        <taxon>Pseudomonadati</taxon>
        <taxon>Planctomycetota</taxon>
        <taxon>Planctomycetia</taxon>
        <taxon>Pirellulales</taxon>
        <taxon>Pirellulaceae</taxon>
        <taxon>Stieleria</taxon>
    </lineage>
</organism>
<keyword evidence="5" id="KW-1185">Reference proteome</keyword>
<dbReference type="InterPro" id="IPR018247">
    <property type="entry name" value="EF_Hand_1_Ca_BS"/>
</dbReference>
<dbReference type="Gene3D" id="1.10.1330.10">
    <property type="entry name" value="Dockerin domain"/>
    <property type="match status" value="1"/>
</dbReference>
<dbReference type="EC" id="3.4.21.-" evidence="4"/>
<evidence type="ECO:0000259" key="3">
    <source>
        <dbReference type="Pfam" id="PF20009"/>
    </source>
</evidence>
<dbReference type="InterPro" id="IPR045474">
    <property type="entry name" value="GEVED"/>
</dbReference>
<dbReference type="GO" id="GO:0006508">
    <property type="term" value="P:proteolysis"/>
    <property type="evidence" value="ECO:0007669"/>
    <property type="project" value="UniProtKB-KW"/>
</dbReference>
<dbReference type="PROSITE" id="PS00018">
    <property type="entry name" value="EF_HAND_1"/>
    <property type="match status" value="1"/>
</dbReference>
<feature type="domain" description="GEVED" evidence="3">
    <location>
        <begin position="1064"/>
        <end position="1136"/>
    </location>
</feature>
<dbReference type="OrthoDB" id="227325at2"/>